<feature type="transmembrane region" description="Helical" evidence="2">
    <location>
        <begin position="31"/>
        <end position="54"/>
    </location>
</feature>
<sequence>MLRRRSITINRTIKQNYHNAKIKSESNYHAWIKLTLSALIPLMIAIFTIVTTILQQKLSTQQREQEKQDSLLLRQQTERQEDNLQKENIFATYLDDVSKLLLLENQTNSLIHIRMKTLSALRQLDPTRRKYLFLFLYESGLIYRYPEQPYVSLLKLIDADFNGIYFEGTIETKCSLIHLYLYGVYLSNSSFIHCYIDYSNFSSATMYKTLFLNTLVMRTSFKFTFLDQANFSNTKISDTTFKGASLIECDFTGARWKENDVDFINANLSGAMISDEQLRNSTLYNCILPNGTWGPIRTNNLVVNGDAEKNVSFNLVFCIC</sequence>
<evidence type="ECO:0000313" key="3">
    <source>
        <dbReference type="EMBL" id="CAF1486690.1"/>
    </source>
</evidence>
<evidence type="ECO:0000313" key="5">
    <source>
        <dbReference type="Proteomes" id="UP000663854"/>
    </source>
</evidence>
<keyword evidence="2" id="KW-0472">Membrane</keyword>
<dbReference type="PANTHER" id="PTHR47485">
    <property type="entry name" value="THYLAKOID LUMENAL 17.4 KDA PROTEIN, CHLOROPLASTIC"/>
    <property type="match status" value="1"/>
</dbReference>
<accession>A0A815SBB4</accession>
<dbReference type="EMBL" id="CAJNOH010008790">
    <property type="protein sequence ID" value="CAF1486690.1"/>
    <property type="molecule type" value="Genomic_DNA"/>
</dbReference>
<evidence type="ECO:0000313" key="6">
    <source>
        <dbReference type="Proteomes" id="UP000663870"/>
    </source>
</evidence>
<evidence type="ECO:0000313" key="4">
    <source>
        <dbReference type="EMBL" id="CAF1650098.1"/>
    </source>
</evidence>
<dbReference type="InterPro" id="IPR001646">
    <property type="entry name" value="5peptide_repeat"/>
</dbReference>
<protein>
    <recommendedName>
        <fullName evidence="7">Pentapeptide repeat-containing protein</fullName>
    </recommendedName>
</protein>
<keyword evidence="6" id="KW-1185">Reference proteome</keyword>
<dbReference type="Pfam" id="PF00805">
    <property type="entry name" value="Pentapeptide"/>
    <property type="match status" value="1"/>
</dbReference>
<reference evidence="3" key="1">
    <citation type="submission" date="2021-02" db="EMBL/GenBank/DDBJ databases">
        <authorList>
            <person name="Nowell W R."/>
        </authorList>
    </citation>
    <scope>NUCLEOTIDE SEQUENCE</scope>
</reference>
<dbReference type="PANTHER" id="PTHR47485:SF1">
    <property type="entry name" value="THYLAKOID LUMENAL 17.4 KDA PROTEIN, CHLOROPLASTIC"/>
    <property type="match status" value="1"/>
</dbReference>
<dbReference type="Proteomes" id="UP000663870">
    <property type="component" value="Unassembled WGS sequence"/>
</dbReference>
<evidence type="ECO:0008006" key="7">
    <source>
        <dbReference type="Google" id="ProtNLM"/>
    </source>
</evidence>
<organism evidence="3 5">
    <name type="scientific">Rotaria sordida</name>
    <dbReference type="NCBI Taxonomy" id="392033"/>
    <lineage>
        <taxon>Eukaryota</taxon>
        <taxon>Metazoa</taxon>
        <taxon>Spiralia</taxon>
        <taxon>Gnathifera</taxon>
        <taxon>Rotifera</taxon>
        <taxon>Eurotatoria</taxon>
        <taxon>Bdelloidea</taxon>
        <taxon>Philodinida</taxon>
        <taxon>Philodinidae</taxon>
        <taxon>Rotaria</taxon>
    </lineage>
</organism>
<keyword evidence="2" id="KW-1133">Transmembrane helix</keyword>
<keyword evidence="2" id="KW-0812">Transmembrane</keyword>
<dbReference type="Proteomes" id="UP000663854">
    <property type="component" value="Unassembled WGS sequence"/>
</dbReference>
<gene>
    <name evidence="4" type="ORF">JXQ802_LOCUS54450</name>
    <name evidence="3" type="ORF">PYM288_LOCUS38002</name>
</gene>
<dbReference type="Gene3D" id="2.160.20.80">
    <property type="entry name" value="E3 ubiquitin-protein ligase SopA"/>
    <property type="match status" value="1"/>
</dbReference>
<evidence type="ECO:0000256" key="2">
    <source>
        <dbReference type="SAM" id="Phobius"/>
    </source>
</evidence>
<dbReference type="SUPFAM" id="SSF141571">
    <property type="entry name" value="Pentapeptide repeat-like"/>
    <property type="match status" value="1"/>
</dbReference>
<evidence type="ECO:0000256" key="1">
    <source>
        <dbReference type="ARBA" id="ARBA00022737"/>
    </source>
</evidence>
<comment type="caution">
    <text evidence="3">The sequence shown here is derived from an EMBL/GenBank/DDBJ whole genome shotgun (WGS) entry which is preliminary data.</text>
</comment>
<dbReference type="AlphaFoldDB" id="A0A815SBB4"/>
<proteinExistence type="predicted"/>
<keyword evidence="1" id="KW-0677">Repeat</keyword>
<name>A0A815SBB4_9BILA</name>
<dbReference type="EMBL" id="CAJNOL010010502">
    <property type="protein sequence ID" value="CAF1650098.1"/>
    <property type="molecule type" value="Genomic_DNA"/>
</dbReference>